<dbReference type="OrthoDB" id="2386367at2759"/>
<keyword evidence="3" id="KW-1185">Reference proteome</keyword>
<protein>
    <recommendedName>
        <fullName evidence="4">RNA polymerase II-associated factor 1 homolog</fullName>
    </recommendedName>
</protein>
<evidence type="ECO:0000313" key="2">
    <source>
        <dbReference type="EMBL" id="CAB3401220.1"/>
    </source>
</evidence>
<dbReference type="SUPFAM" id="SSF52540">
    <property type="entry name" value="P-loop containing nucleoside triphosphate hydrolases"/>
    <property type="match status" value="1"/>
</dbReference>
<evidence type="ECO:0000256" key="1">
    <source>
        <dbReference type="SAM" id="MobiDB-lite"/>
    </source>
</evidence>
<dbReference type="Proteomes" id="UP000494206">
    <property type="component" value="Unassembled WGS sequence"/>
</dbReference>
<feature type="compositionally biased region" description="Basic and acidic residues" evidence="1">
    <location>
        <begin position="697"/>
        <end position="707"/>
    </location>
</feature>
<feature type="region of interest" description="Disordered" evidence="1">
    <location>
        <begin position="823"/>
        <end position="885"/>
    </location>
</feature>
<feature type="compositionally biased region" description="Polar residues" evidence="1">
    <location>
        <begin position="605"/>
        <end position="619"/>
    </location>
</feature>
<name>A0A8S1EJ76_9PELO</name>
<evidence type="ECO:0000313" key="3">
    <source>
        <dbReference type="Proteomes" id="UP000494206"/>
    </source>
</evidence>
<feature type="compositionally biased region" description="Basic and acidic residues" evidence="1">
    <location>
        <begin position="715"/>
        <end position="729"/>
    </location>
</feature>
<dbReference type="EMBL" id="CADEPM010000002">
    <property type="protein sequence ID" value="CAB3401220.1"/>
    <property type="molecule type" value="Genomic_DNA"/>
</dbReference>
<feature type="compositionally biased region" description="Pro residues" evidence="1">
    <location>
        <begin position="420"/>
        <end position="437"/>
    </location>
</feature>
<dbReference type="InterPro" id="IPR027417">
    <property type="entry name" value="P-loop_NTPase"/>
</dbReference>
<dbReference type="PANTHER" id="PTHR32046:SF11">
    <property type="entry name" value="IMMUNE-ASSOCIATED NUCLEOTIDE-BINDING PROTEIN 10-LIKE"/>
    <property type="match status" value="1"/>
</dbReference>
<dbReference type="PANTHER" id="PTHR32046">
    <property type="entry name" value="G DOMAIN-CONTAINING PROTEIN"/>
    <property type="match status" value="1"/>
</dbReference>
<dbReference type="Gene3D" id="3.40.50.300">
    <property type="entry name" value="P-loop containing nucleotide triphosphate hydrolases"/>
    <property type="match status" value="1"/>
</dbReference>
<sequence>MAYNPYNGSCSYPQQYPSPYVPPPPPAVIPVAPVAPIVTPAYYPPPQPVITGPPVVIVINPLFLLEQRALSGSPLYEDMITPESKFSGEALEMKDVRTVFVGGTEDDQQRSNRVLLLLGPSSSGKSDLIDFFCNYFYGTDPNSGYRYRIANEKFSDNTPNRPIQCYIFNNTNMAVRPVIIDTPGCGDTINNVEASEFTLSWLVSNWKMRIDAIGVVFSDLYRMSTHEETELQKILTELPNHVSDNIVVFITASDGSRIFEPLIRRFGLSEKKKYTINTSCIFQKPLEDRLNDEHRKRYWKMSTNQFKDFYDYLHTITPVTISGLPYIDDALYGSHYESRRSSSSENTSRSPATVIEAPITTMIPPSIPPKSPSPLKPNIPPPPPPLPASPPPPPTSTIPRRDDSSSFGIPLRDEKRVSATPPPPRPPNFAPPQPPPTNRASVPSGTIALERAMADTTNRTAPAPYDYAYRATDDPGYMQPRDSQLKSQYELRNGILTRRHSVPDDVRHYADEYTPPPVVHDIADRYSTVAYMNQDPYVTKINNIGVRDAYRLSRDGLQIVDKNQSSTTNSPNEELQRMNSGRSATSVKPTSDLASNYVYEERHYSSQSGERQSRSAAQTTDRKRWSKSSDAARSETFFNDPYYTGPDVITGFGTIETRRSKTSLHSFGPELVHSENKYDYQPVNESVYVNKDAFDRSETYRRSRRQSEGSTQIYIDRRISPERQRKDYGFIETKPNPPPPPVVRRINGGEVREEERSVYEAYSQINQNRNRYDQPPTEPYQPNHYIIPNSMRGSGSPIQVRVHLAGKSPECIVRRIHADPYNPYGSIHGRPQEVTEETTTTTTTTRKEEIERKRKKKEEELRRKRLDEQRRREEEERRRRYEEVQRRRQYEYNARGSGLMGWSRRLKVV</sequence>
<feature type="compositionally biased region" description="Pro residues" evidence="1">
    <location>
        <begin position="365"/>
        <end position="396"/>
    </location>
</feature>
<organism evidence="2 3">
    <name type="scientific">Caenorhabditis bovis</name>
    <dbReference type="NCBI Taxonomy" id="2654633"/>
    <lineage>
        <taxon>Eukaryota</taxon>
        <taxon>Metazoa</taxon>
        <taxon>Ecdysozoa</taxon>
        <taxon>Nematoda</taxon>
        <taxon>Chromadorea</taxon>
        <taxon>Rhabditida</taxon>
        <taxon>Rhabditina</taxon>
        <taxon>Rhabditomorpha</taxon>
        <taxon>Rhabditoidea</taxon>
        <taxon>Rhabditidae</taxon>
        <taxon>Peloderinae</taxon>
        <taxon>Caenorhabditis</taxon>
    </lineage>
</organism>
<dbReference type="AlphaFoldDB" id="A0A8S1EJ76"/>
<reference evidence="2 3" key="1">
    <citation type="submission" date="2020-04" db="EMBL/GenBank/DDBJ databases">
        <authorList>
            <person name="Laetsch R D."/>
            <person name="Stevens L."/>
            <person name="Kumar S."/>
            <person name="Blaxter L. M."/>
        </authorList>
    </citation>
    <scope>NUCLEOTIDE SEQUENCE [LARGE SCALE GENOMIC DNA]</scope>
</reference>
<feature type="region of interest" description="Disordered" evidence="1">
    <location>
        <begin position="697"/>
        <end position="757"/>
    </location>
</feature>
<feature type="compositionally biased region" description="Polar residues" evidence="1">
    <location>
        <begin position="561"/>
        <end position="594"/>
    </location>
</feature>
<feature type="region of interest" description="Disordered" evidence="1">
    <location>
        <begin position="338"/>
        <end position="481"/>
    </location>
</feature>
<gene>
    <name evidence="2" type="ORF">CBOVIS_LOCUS3997</name>
</gene>
<proteinExistence type="predicted"/>
<comment type="caution">
    <text evidence="2">The sequence shown here is derived from an EMBL/GenBank/DDBJ whole genome shotgun (WGS) entry which is preliminary data.</text>
</comment>
<feature type="region of interest" description="Disordered" evidence="1">
    <location>
        <begin position="560"/>
        <end position="631"/>
    </location>
</feature>
<evidence type="ECO:0008006" key="4">
    <source>
        <dbReference type="Google" id="ProtNLM"/>
    </source>
</evidence>
<feature type="compositionally biased region" description="Basic and acidic residues" evidence="1">
    <location>
        <begin position="845"/>
        <end position="885"/>
    </location>
</feature>
<accession>A0A8S1EJ76</accession>